<organism evidence="1 2">
    <name type="scientific">Nocardia acididurans</name>
    <dbReference type="NCBI Taxonomy" id="2802282"/>
    <lineage>
        <taxon>Bacteria</taxon>
        <taxon>Bacillati</taxon>
        <taxon>Actinomycetota</taxon>
        <taxon>Actinomycetes</taxon>
        <taxon>Mycobacteriales</taxon>
        <taxon>Nocardiaceae</taxon>
        <taxon>Nocardia</taxon>
    </lineage>
</organism>
<gene>
    <name evidence="1" type="ORF">JK358_12185</name>
</gene>
<name>A0ABS1M3Q0_9NOCA</name>
<comment type="caution">
    <text evidence="1">The sequence shown here is derived from an EMBL/GenBank/DDBJ whole genome shotgun (WGS) entry which is preliminary data.</text>
</comment>
<proteinExistence type="predicted"/>
<dbReference type="Proteomes" id="UP000602198">
    <property type="component" value="Unassembled WGS sequence"/>
</dbReference>
<sequence length="60" mass="6841">MEGTGPIEAVRPPLARRLVCRVRLARLDSGHGLGRRLHRVTRLGRRRGGLGRRLHRVTRL</sequence>
<accession>A0ABS1M3Q0</accession>
<evidence type="ECO:0000313" key="1">
    <source>
        <dbReference type="EMBL" id="MBL1075151.1"/>
    </source>
</evidence>
<protein>
    <submittedName>
        <fullName evidence="1">Uncharacterized protein</fullName>
    </submittedName>
</protein>
<dbReference type="EMBL" id="JAERRJ010000004">
    <property type="protein sequence ID" value="MBL1075151.1"/>
    <property type="molecule type" value="Genomic_DNA"/>
</dbReference>
<reference evidence="1 2" key="1">
    <citation type="submission" date="2021-01" db="EMBL/GenBank/DDBJ databases">
        <title>WGS of actinomycetes isolated from Thailand.</title>
        <authorList>
            <person name="Thawai C."/>
        </authorList>
    </citation>
    <scope>NUCLEOTIDE SEQUENCE [LARGE SCALE GENOMIC DNA]</scope>
    <source>
        <strain evidence="1 2">LPG 2</strain>
    </source>
</reference>
<keyword evidence="2" id="KW-1185">Reference proteome</keyword>
<evidence type="ECO:0000313" key="2">
    <source>
        <dbReference type="Proteomes" id="UP000602198"/>
    </source>
</evidence>
<dbReference type="RefSeq" id="WP_201946867.1">
    <property type="nucleotide sequence ID" value="NZ_JAERRJ010000004.1"/>
</dbReference>